<dbReference type="Proteomes" id="UP000281726">
    <property type="component" value="Unassembled WGS sequence"/>
</dbReference>
<name>A0A3A9YPB2_9ACTN</name>
<dbReference type="AlphaFoldDB" id="A0A3A9YPB2"/>
<dbReference type="EMBL" id="RBAK01000024">
    <property type="protein sequence ID" value="RKN37961.1"/>
    <property type="molecule type" value="Genomic_DNA"/>
</dbReference>
<dbReference type="SUPFAM" id="SSF48452">
    <property type="entry name" value="TPR-like"/>
    <property type="match status" value="1"/>
</dbReference>
<gene>
    <name evidence="2" type="ORF">D7223_31880</name>
</gene>
<evidence type="ECO:0000313" key="2">
    <source>
        <dbReference type="EMBL" id="RKN37961.1"/>
    </source>
</evidence>
<sequence length="344" mass="37040">MKRADDDALARFAQFVQEPAQPAPESAPETPTSPVLPPRTVTARRVTPDLLRFLRRSLRDHYTADNLLGPRALLPAITAHADTIEQMARDASGQSLDDLLRVGAGYAEFAGWLHQDAGDTEGATAWYRRALEWAAAGQDDRMAAFVLTRRAVQSISARNGAHAARLASAAQRDRGPETLRIRAIAAQTEALGYAVHGEGGEADRALDLAEGLLDVGGADTPLKGDPSDGRYCDLRLYLAISRAKCHLELGRASAAVSAFTTVLDTLPPDYHRDRGQYLSRLAQAYVLAGSPEEACVCAEESFAIAVTTGSSRTLNDLRNLLGQLRPWASYPAVAKLRDLLTTAA</sequence>
<evidence type="ECO:0000313" key="3">
    <source>
        <dbReference type="Proteomes" id="UP000281726"/>
    </source>
</evidence>
<protein>
    <recommendedName>
        <fullName evidence="4">XRE family transcriptional regulator</fullName>
    </recommendedName>
</protein>
<feature type="region of interest" description="Disordered" evidence="1">
    <location>
        <begin position="16"/>
        <end position="39"/>
    </location>
</feature>
<proteinExistence type="predicted"/>
<accession>A0A3A9YPB2</accession>
<evidence type="ECO:0008006" key="4">
    <source>
        <dbReference type="Google" id="ProtNLM"/>
    </source>
</evidence>
<keyword evidence="3" id="KW-1185">Reference proteome</keyword>
<evidence type="ECO:0000256" key="1">
    <source>
        <dbReference type="SAM" id="MobiDB-lite"/>
    </source>
</evidence>
<comment type="caution">
    <text evidence="2">The sequence shown here is derived from an EMBL/GenBank/DDBJ whole genome shotgun (WGS) entry which is preliminary data.</text>
</comment>
<dbReference type="OrthoDB" id="4498779at2"/>
<reference evidence="2 3" key="1">
    <citation type="journal article" date="2004" name="Syst. Appl. Microbiol.">
        <title>Cryptoendolithic actinomycetes from antarctic sandstone rock samples: Micromonospora endolithica sp. nov. and two isolates related to Micromonospora coerulea Jensen 1932.</title>
        <authorList>
            <person name="Hirsch P."/>
            <person name="Mevs U."/>
            <person name="Kroppenstedt R.M."/>
            <person name="Schumann P."/>
            <person name="Stackebrandt E."/>
        </authorList>
    </citation>
    <scope>NUCLEOTIDE SEQUENCE [LARGE SCALE GENOMIC DNA]</scope>
    <source>
        <strain evidence="2 3">JCM 12677</strain>
    </source>
</reference>
<organism evidence="2 3">
    <name type="scientific">Micromonospora endolithica</name>
    <dbReference type="NCBI Taxonomy" id="230091"/>
    <lineage>
        <taxon>Bacteria</taxon>
        <taxon>Bacillati</taxon>
        <taxon>Actinomycetota</taxon>
        <taxon>Actinomycetes</taxon>
        <taxon>Micromonosporales</taxon>
        <taxon>Micromonosporaceae</taxon>
        <taxon>Micromonospora</taxon>
    </lineage>
</organism>
<dbReference type="Gene3D" id="1.25.40.10">
    <property type="entry name" value="Tetratricopeptide repeat domain"/>
    <property type="match status" value="1"/>
</dbReference>
<dbReference type="RefSeq" id="WP_120733330.1">
    <property type="nucleotide sequence ID" value="NZ_RBAK01000024.1"/>
</dbReference>
<dbReference type="InterPro" id="IPR011990">
    <property type="entry name" value="TPR-like_helical_dom_sf"/>
</dbReference>
<feature type="compositionally biased region" description="Low complexity" evidence="1">
    <location>
        <begin position="17"/>
        <end position="33"/>
    </location>
</feature>